<dbReference type="AlphaFoldDB" id="A0A628K2Q7"/>
<organism evidence="1">
    <name type="scientific">Salmonella enteritidis</name>
    <dbReference type="NCBI Taxonomy" id="149539"/>
    <lineage>
        <taxon>Bacteria</taxon>
        <taxon>Pseudomonadati</taxon>
        <taxon>Pseudomonadota</taxon>
        <taxon>Gammaproteobacteria</taxon>
        <taxon>Enterobacterales</taxon>
        <taxon>Enterobacteriaceae</taxon>
        <taxon>Salmonella</taxon>
    </lineage>
</organism>
<proteinExistence type="predicted"/>
<name>A0A628K2Q7_SALEN</name>
<dbReference type="EMBL" id="AAMALJ010000007">
    <property type="protein sequence ID" value="EDF3299546.1"/>
    <property type="molecule type" value="Genomic_DNA"/>
</dbReference>
<accession>A0A628K2Q7</accession>
<protein>
    <submittedName>
        <fullName evidence="1">HyaD/HybD family hydrogenase maturation endopeptidase</fullName>
    </submittedName>
</protein>
<feature type="non-terminal residue" evidence="1">
    <location>
        <position position="1"/>
    </location>
</feature>
<sequence length="57" mass="6463">LAQEVLAQWGITASSAALPTERLNHYSLCMERYEDERPDAQSACRVGDIRVLQREKS</sequence>
<comment type="caution">
    <text evidence="1">The sequence shown here is derived from an EMBL/GenBank/DDBJ whole genome shotgun (WGS) entry which is preliminary data.</text>
</comment>
<reference evidence="1" key="1">
    <citation type="submission" date="2018-07" db="EMBL/GenBank/DDBJ databases">
        <authorList>
            <person name="Ashton P.M."/>
            <person name="Dallman T."/>
            <person name="Nair S."/>
            <person name="De Pinna E."/>
            <person name="Peters T."/>
            <person name="Grant K."/>
        </authorList>
    </citation>
    <scope>NUCLEOTIDE SEQUENCE</scope>
    <source>
        <strain evidence="1">300688</strain>
    </source>
</reference>
<evidence type="ECO:0000313" key="1">
    <source>
        <dbReference type="EMBL" id="EDF3299546.1"/>
    </source>
</evidence>
<gene>
    <name evidence="1" type="ORF">BZ955_11475</name>
</gene>